<dbReference type="GO" id="GO:0005741">
    <property type="term" value="C:mitochondrial outer membrane"/>
    <property type="evidence" value="ECO:0007669"/>
    <property type="project" value="InterPro"/>
</dbReference>
<dbReference type="GO" id="GO:1990593">
    <property type="term" value="F:nascent polypeptide-associated complex binding"/>
    <property type="evidence" value="ECO:0007669"/>
    <property type="project" value="InterPro"/>
</dbReference>
<organism evidence="3 4">
    <name type="scientific">Morchella conica CCBAS932</name>
    <dbReference type="NCBI Taxonomy" id="1392247"/>
    <lineage>
        <taxon>Eukaryota</taxon>
        <taxon>Fungi</taxon>
        <taxon>Dikarya</taxon>
        <taxon>Ascomycota</taxon>
        <taxon>Pezizomycotina</taxon>
        <taxon>Pezizomycetes</taxon>
        <taxon>Pezizales</taxon>
        <taxon>Morchellaceae</taxon>
        <taxon>Morchella</taxon>
    </lineage>
</organism>
<feature type="compositionally biased region" description="Basic and acidic residues" evidence="1">
    <location>
        <begin position="64"/>
        <end position="83"/>
    </location>
</feature>
<feature type="transmembrane region" description="Helical" evidence="2">
    <location>
        <begin position="142"/>
        <end position="165"/>
    </location>
</feature>
<keyword evidence="2" id="KW-1133">Transmembrane helix</keyword>
<dbReference type="Proteomes" id="UP000277580">
    <property type="component" value="Unassembled WGS sequence"/>
</dbReference>
<gene>
    <name evidence="3" type="ORF">P167DRAFT_493890</name>
</gene>
<dbReference type="EMBL" id="ML119161">
    <property type="protein sequence ID" value="RPB08585.1"/>
    <property type="molecule type" value="Genomic_DNA"/>
</dbReference>
<dbReference type="STRING" id="1392247.A0A3N4KS41"/>
<dbReference type="PANTHER" id="PTHR38402:SF1">
    <property type="entry name" value="MITOCHONDRIAL OUTER MEMBRANE PROTEIN OM14"/>
    <property type="match status" value="1"/>
</dbReference>
<proteinExistence type="predicted"/>
<feature type="transmembrane region" description="Helical" evidence="2">
    <location>
        <begin position="110"/>
        <end position="130"/>
    </location>
</feature>
<feature type="compositionally biased region" description="Low complexity" evidence="1">
    <location>
        <begin position="91"/>
        <end position="102"/>
    </location>
</feature>
<reference evidence="3 4" key="1">
    <citation type="journal article" date="2018" name="Nat. Ecol. Evol.">
        <title>Pezizomycetes genomes reveal the molecular basis of ectomycorrhizal truffle lifestyle.</title>
        <authorList>
            <person name="Murat C."/>
            <person name="Payen T."/>
            <person name="Noel B."/>
            <person name="Kuo A."/>
            <person name="Morin E."/>
            <person name="Chen J."/>
            <person name="Kohler A."/>
            <person name="Krizsan K."/>
            <person name="Balestrini R."/>
            <person name="Da Silva C."/>
            <person name="Montanini B."/>
            <person name="Hainaut M."/>
            <person name="Levati E."/>
            <person name="Barry K.W."/>
            <person name="Belfiori B."/>
            <person name="Cichocki N."/>
            <person name="Clum A."/>
            <person name="Dockter R.B."/>
            <person name="Fauchery L."/>
            <person name="Guy J."/>
            <person name="Iotti M."/>
            <person name="Le Tacon F."/>
            <person name="Lindquist E.A."/>
            <person name="Lipzen A."/>
            <person name="Malagnac F."/>
            <person name="Mello A."/>
            <person name="Molinier V."/>
            <person name="Miyauchi S."/>
            <person name="Poulain J."/>
            <person name="Riccioni C."/>
            <person name="Rubini A."/>
            <person name="Sitrit Y."/>
            <person name="Splivallo R."/>
            <person name="Traeger S."/>
            <person name="Wang M."/>
            <person name="Zifcakova L."/>
            <person name="Wipf D."/>
            <person name="Zambonelli A."/>
            <person name="Paolocci F."/>
            <person name="Nowrousian M."/>
            <person name="Ottonello S."/>
            <person name="Baldrian P."/>
            <person name="Spatafora J.W."/>
            <person name="Henrissat B."/>
            <person name="Nagy L.G."/>
            <person name="Aury J.M."/>
            <person name="Wincker P."/>
            <person name="Grigoriev I.V."/>
            <person name="Bonfante P."/>
            <person name="Martin F.M."/>
        </authorList>
    </citation>
    <scope>NUCLEOTIDE SEQUENCE [LARGE SCALE GENOMIC DNA]</scope>
    <source>
        <strain evidence="3 4">CCBAS932</strain>
    </source>
</reference>
<dbReference type="InterPro" id="IPR039454">
    <property type="entry name" value="OM14"/>
</dbReference>
<evidence type="ECO:0000313" key="4">
    <source>
        <dbReference type="Proteomes" id="UP000277580"/>
    </source>
</evidence>
<dbReference type="PANTHER" id="PTHR38402">
    <property type="entry name" value="MITOCHONDRIAL OUTER MEMBRANE PROTEIN OM14"/>
    <property type="match status" value="1"/>
</dbReference>
<accession>A0A3N4KS41</accession>
<feature type="region of interest" description="Disordered" evidence="1">
    <location>
        <begin position="64"/>
        <end position="102"/>
    </location>
</feature>
<name>A0A3N4KS41_9PEZI</name>
<evidence type="ECO:0000256" key="2">
    <source>
        <dbReference type="SAM" id="Phobius"/>
    </source>
</evidence>
<keyword evidence="2" id="KW-0812">Transmembrane</keyword>
<evidence type="ECO:0000256" key="1">
    <source>
        <dbReference type="SAM" id="MobiDB-lite"/>
    </source>
</evidence>
<sequence length="172" mass="18160">MSTWADVAASGPPQSAEEVRDRANPVDEVIPVDSSVSSLVDVDSGVSVVESNFLEKEIQTETQARRIAHEEATKAAAEEEKKAAQKKSSKKTTSSSSSSSSITSQFQNPIVLANAITVAAVSAALGIFGFRKHQAGQLSMKVVGLGAAFAAAFGTADYFVSSYLFKKYPPKK</sequence>
<dbReference type="AlphaFoldDB" id="A0A3N4KS41"/>
<keyword evidence="2" id="KW-0472">Membrane</keyword>
<feature type="region of interest" description="Disordered" evidence="1">
    <location>
        <begin position="1"/>
        <end position="27"/>
    </location>
</feature>
<dbReference type="OrthoDB" id="5422928at2759"/>
<keyword evidence="4" id="KW-1185">Reference proteome</keyword>
<dbReference type="InParanoid" id="A0A3N4KS41"/>
<evidence type="ECO:0000313" key="3">
    <source>
        <dbReference type="EMBL" id="RPB08585.1"/>
    </source>
</evidence>
<protein>
    <submittedName>
        <fullName evidence="3">Uncharacterized protein</fullName>
    </submittedName>
</protein>
<dbReference type="GO" id="GO:0006626">
    <property type="term" value="P:protein targeting to mitochondrion"/>
    <property type="evidence" value="ECO:0007669"/>
    <property type="project" value="TreeGrafter"/>
</dbReference>